<gene>
    <name evidence="1" type="ORF">A6768_09785</name>
    <name evidence="2" type="ORF">DAH51_18515</name>
</gene>
<dbReference type="Proteomes" id="UP000287401">
    <property type="component" value="Unassembled WGS sequence"/>
</dbReference>
<dbReference type="RefSeq" id="WP_097383458.1">
    <property type="nucleotide sequence ID" value="NZ_CP023741.1"/>
</dbReference>
<dbReference type="KEGG" id="sya:A6768_09785"/>
<name>A0A291MZD8_SPHYA</name>
<organism evidence="1 3">
    <name type="scientific">Sphingobium yanoikuyae</name>
    <name type="common">Sphingomonas yanoikuyae</name>
    <dbReference type="NCBI Taxonomy" id="13690"/>
    <lineage>
        <taxon>Bacteria</taxon>
        <taxon>Pseudomonadati</taxon>
        <taxon>Pseudomonadota</taxon>
        <taxon>Alphaproteobacteria</taxon>
        <taxon>Sphingomonadales</taxon>
        <taxon>Sphingomonadaceae</taxon>
        <taxon>Sphingobium</taxon>
    </lineage>
</organism>
<proteinExistence type="predicted"/>
<dbReference type="GeneID" id="57777126"/>
<evidence type="ECO:0000313" key="3">
    <source>
        <dbReference type="Proteomes" id="UP000219422"/>
    </source>
</evidence>
<evidence type="ECO:0008006" key="5">
    <source>
        <dbReference type="Google" id="ProtNLM"/>
    </source>
</evidence>
<reference evidence="1 3" key="1">
    <citation type="submission" date="2017-10" db="EMBL/GenBank/DDBJ databases">
        <title>Sphingobium yanoikuyae S72.</title>
        <authorList>
            <person name="Sanchez E."/>
            <person name="Bustos P."/>
            <person name="Mendoza P."/>
            <person name="Guo X."/>
            <person name="Mendoza A."/>
        </authorList>
    </citation>
    <scope>NUCLEOTIDE SEQUENCE [LARGE SCALE GENOMIC DNA]</scope>
    <source>
        <strain evidence="1 3">S72</strain>
    </source>
</reference>
<protein>
    <recommendedName>
        <fullName evidence="5">Integrase</fullName>
    </recommendedName>
</protein>
<dbReference type="AlphaFoldDB" id="A0A291MZD8"/>
<dbReference type="EMBL" id="CP023741">
    <property type="protein sequence ID" value="ATI80268.1"/>
    <property type="molecule type" value="Genomic_DNA"/>
</dbReference>
<dbReference type="Proteomes" id="UP000219422">
    <property type="component" value="Chromosome"/>
</dbReference>
<accession>A0A291MZD8</accession>
<reference evidence="2 4" key="2">
    <citation type="submission" date="2018-07" db="EMBL/GenBank/DDBJ databases">
        <title>Genomic and Epidemiologic Investigation of an Indolent Hospital Outbreak.</title>
        <authorList>
            <person name="Johnson R.C."/>
            <person name="Deming C."/>
            <person name="Conlan S."/>
            <person name="Zellmer C.J."/>
            <person name="Michelin A.V."/>
            <person name="Lee-Lin S."/>
            <person name="Thomas P.J."/>
            <person name="Park M."/>
            <person name="Weingarten R.A."/>
            <person name="Less J."/>
            <person name="Dekker J.P."/>
            <person name="Frank K.M."/>
            <person name="Musser K.A."/>
            <person name="Mcquiston J.R."/>
            <person name="Henderson D.K."/>
            <person name="Lau A.F."/>
            <person name="Palmore T.N."/>
            <person name="Segre J.A."/>
        </authorList>
    </citation>
    <scope>NUCLEOTIDE SEQUENCE [LARGE SCALE GENOMIC DNA]</scope>
    <source>
        <strain evidence="2 4">SK-NIH.Env6_1116</strain>
    </source>
</reference>
<evidence type="ECO:0000313" key="2">
    <source>
        <dbReference type="EMBL" id="RSU54940.1"/>
    </source>
</evidence>
<evidence type="ECO:0000313" key="1">
    <source>
        <dbReference type="EMBL" id="ATI80268.1"/>
    </source>
</evidence>
<sequence length="83" mass="9547">MYEDWAAKQPASARKRCDEWRVSIRRFAKLFGDIDVADVYRDMVIDFREAMARLPTRPKKHVACLPLLDQIRPGLHDAGSFGA</sequence>
<dbReference type="EMBL" id="QRAL01000024">
    <property type="protein sequence ID" value="RSU54940.1"/>
    <property type="molecule type" value="Genomic_DNA"/>
</dbReference>
<evidence type="ECO:0000313" key="4">
    <source>
        <dbReference type="Proteomes" id="UP000287401"/>
    </source>
</evidence>